<keyword evidence="1 2" id="KW-0732">Signal</keyword>
<dbReference type="AlphaFoldDB" id="A0A2C5ZK67"/>
<dbReference type="PANTHER" id="PTHR30006:SF2">
    <property type="entry name" value="ABC TRANSPORTER SUBSTRATE-BINDING PROTEIN"/>
    <property type="match status" value="1"/>
</dbReference>
<keyword evidence="4" id="KW-1185">Reference proteome</keyword>
<protein>
    <recommendedName>
        <fullName evidence="5">ABC-type Fe3+ transport system</fullName>
    </recommendedName>
</protein>
<sequence>MAALVAGLLLGRIAAANPILSFNSLPLVENRTMDQMYQVVLKGNRVITMWHGGDEQNQADAIRTAFETKFPDLKLNVTVDLSKYLDGRIDQQIVAKNVYVDSIVLQTLHDYPRWAREGALLNYAPLGFDKIYTGFKDSLSAAYYGLELFSWMNLWNPQKLSGANFSTYDEYLKPEYKDKLVLTYPHDDDAVLFAYQLIMERKGQAWFDALLAQNPRWVRGTATPLALLLQNDTNEAAAFAISGSSFAPTDGSAFAFPTDADFVSWPQMGGILKSSPNPEGAKLLHSWMLTPEFQQNIGWSVRSDVDPPDGYPKIVDMPNTDPMAFAKFMEDRATVERLRFWFEDRLGTAQGQSPLTDDM</sequence>
<organism evidence="3 4">
    <name type="scientific">Ophiocordyceps camponoti-rufipedis</name>
    <dbReference type="NCBI Taxonomy" id="2004952"/>
    <lineage>
        <taxon>Eukaryota</taxon>
        <taxon>Fungi</taxon>
        <taxon>Dikarya</taxon>
        <taxon>Ascomycota</taxon>
        <taxon>Pezizomycotina</taxon>
        <taxon>Sordariomycetes</taxon>
        <taxon>Hypocreomycetidae</taxon>
        <taxon>Hypocreales</taxon>
        <taxon>Ophiocordycipitaceae</taxon>
        <taxon>Ophiocordyceps</taxon>
    </lineage>
</organism>
<dbReference type="PANTHER" id="PTHR30006">
    <property type="entry name" value="THIAMINE-BINDING PERIPLASMIC PROTEIN-RELATED"/>
    <property type="match status" value="1"/>
</dbReference>
<name>A0A2C5ZK67_9HYPO</name>
<evidence type="ECO:0000256" key="2">
    <source>
        <dbReference type="SAM" id="SignalP"/>
    </source>
</evidence>
<dbReference type="EMBL" id="NJES01000024">
    <property type="protein sequence ID" value="PHH80142.1"/>
    <property type="molecule type" value="Genomic_DNA"/>
</dbReference>
<dbReference type="STRING" id="2004952.A0A2C5ZK67"/>
<gene>
    <name evidence="3" type="ORF">CDD80_2680</name>
</gene>
<accession>A0A2C5ZK67</accession>
<dbReference type="OrthoDB" id="124329at2759"/>
<feature type="chain" id="PRO_5012089852" description="ABC-type Fe3+ transport system" evidence="2">
    <location>
        <begin position="17"/>
        <end position="359"/>
    </location>
</feature>
<evidence type="ECO:0000256" key="1">
    <source>
        <dbReference type="ARBA" id="ARBA00022729"/>
    </source>
</evidence>
<evidence type="ECO:0008006" key="5">
    <source>
        <dbReference type="Google" id="ProtNLM"/>
    </source>
</evidence>
<evidence type="ECO:0000313" key="4">
    <source>
        <dbReference type="Proteomes" id="UP000226431"/>
    </source>
</evidence>
<proteinExistence type="predicted"/>
<dbReference type="Gene3D" id="3.40.190.10">
    <property type="entry name" value="Periplasmic binding protein-like II"/>
    <property type="match status" value="2"/>
</dbReference>
<feature type="signal peptide" evidence="2">
    <location>
        <begin position="1"/>
        <end position="16"/>
    </location>
</feature>
<dbReference type="SUPFAM" id="SSF53850">
    <property type="entry name" value="Periplasmic binding protein-like II"/>
    <property type="match status" value="1"/>
</dbReference>
<evidence type="ECO:0000313" key="3">
    <source>
        <dbReference type="EMBL" id="PHH80142.1"/>
    </source>
</evidence>
<comment type="caution">
    <text evidence="3">The sequence shown here is derived from an EMBL/GenBank/DDBJ whole genome shotgun (WGS) entry which is preliminary data.</text>
</comment>
<dbReference type="Proteomes" id="UP000226431">
    <property type="component" value="Unassembled WGS sequence"/>
</dbReference>
<reference evidence="3 4" key="1">
    <citation type="submission" date="2017-06" db="EMBL/GenBank/DDBJ databases">
        <title>Ant-infecting Ophiocordyceps genomes reveal a high diversity of potential behavioral manipulation genes and a possible major role for enterotoxins.</title>
        <authorList>
            <person name="De Bekker C."/>
            <person name="Evans H.C."/>
            <person name="Brachmann A."/>
            <person name="Hughes D.P."/>
        </authorList>
    </citation>
    <scope>NUCLEOTIDE SEQUENCE [LARGE SCALE GENOMIC DNA]</scope>
    <source>
        <strain evidence="3 4">Map16</strain>
    </source>
</reference>